<dbReference type="PANTHER" id="PTHR43792:SF1">
    <property type="entry name" value="N-ACETYLTRANSFERASE DOMAIN-CONTAINING PROTEIN"/>
    <property type="match status" value="1"/>
</dbReference>
<dbReference type="Proteomes" id="UP000631181">
    <property type="component" value="Unassembled WGS sequence"/>
</dbReference>
<dbReference type="AlphaFoldDB" id="A0A8J8VW22"/>
<dbReference type="InterPro" id="IPR051531">
    <property type="entry name" value="N-acetyltransferase"/>
</dbReference>
<dbReference type="InterPro" id="IPR016181">
    <property type="entry name" value="Acyl_CoA_acyltransferase"/>
</dbReference>
<evidence type="ECO:0000313" key="3">
    <source>
        <dbReference type="Proteomes" id="UP000631181"/>
    </source>
</evidence>
<protein>
    <recommendedName>
        <fullName evidence="1">N-acetyltransferase domain-containing protein</fullName>
    </recommendedName>
</protein>
<evidence type="ECO:0000259" key="1">
    <source>
        <dbReference type="Pfam" id="PF13302"/>
    </source>
</evidence>
<comment type="caution">
    <text evidence="2">The sequence shown here is derived from an EMBL/GenBank/DDBJ whole genome shotgun (WGS) entry which is preliminary data.</text>
</comment>
<proteinExistence type="predicted"/>
<feature type="domain" description="N-acetyltransferase" evidence="1">
    <location>
        <begin position="5"/>
        <end position="166"/>
    </location>
</feature>
<reference evidence="2" key="1">
    <citation type="journal article" date="2020" name="Front. Microbiol.">
        <title>Gene regulatory networks of Penicillium echinulatum 2HH and Penicillium oxalicum 114-2 inferred by a computational biology approach.</title>
        <authorList>
            <person name="Lenz A.R."/>
            <person name="Galan-Vasquez E."/>
            <person name="Balbinot E."/>
            <person name="De Abreu F.P."/>
            <person name="De Oliveira N.S."/>
            <person name="Da Rosa L.O."/>
            <person name="De Avila E Silva S."/>
            <person name="Camassola M."/>
            <person name="Dillon A.J.P."/>
            <person name="Perez-Rueda E."/>
        </authorList>
    </citation>
    <scope>NUCLEOTIDE SEQUENCE</scope>
    <source>
        <strain evidence="2">S1M29</strain>
    </source>
</reference>
<dbReference type="GO" id="GO:0016747">
    <property type="term" value="F:acyltransferase activity, transferring groups other than amino-acyl groups"/>
    <property type="evidence" value="ECO:0007669"/>
    <property type="project" value="InterPro"/>
</dbReference>
<dbReference type="OrthoDB" id="4072826at2759"/>
<keyword evidence="3" id="KW-1185">Reference proteome</keyword>
<sequence length="215" mass="24305">MQTSRLELVRLDKSHVPGYHAIWSDPFATRWSTHGPCETVEASEEWLSELLLDVNPVGENYAVLLRSELDQQSRFPQLGSNSTEGSDVVLQPGGFLGWVGTWKSEPTPEVGFIFHRAAWGFGFATEALQAFLGIFWQSKPQFDMLDAFCDTENSASTRVLHKCGFELMQRLEGDYTLPWMEPSLRHTLHYRATRGHIREMSDRPARPDPHEGAGA</sequence>
<dbReference type="EMBL" id="WIWV01000181">
    <property type="protein sequence ID" value="KAF7712405.1"/>
    <property type="molecule type" value="Genomic_DNA"/>
</dbReference>
<evidence type="ECO:0000313" key="2">
    <source>
        <dbReference type="EMBL" id="KAF7712405.1"/>
    </source>
</evidence>
<name>A0A8J8VW22_9EURO</name>
<gene>
    <name evidence="2" type="ORF">PECM_002895</name>
</gene>
<dbReference type="SUPFAM" id="SSF55729">
    <property type="entry name" value="Acyl-CoA N-acyltransferases (Nat)"/>
    <property type="match status" value="1"/>
</dbReference>
<accession>A0A8J8VW22</accession>
<dbReference type="Pfam" id="PF13302">
    <property type="entry name" value="Acetyltransf_3"/>
    <property type="match status" value="1"/>
</dbReference>
<dbReference type="InterPro" id="IPR000182">
    <property type="entry name" value="GNAT_dom"/>
</dbReference>
<dbReference type="PANTHER" id="PTHR43792">
    <property type="entry name" value="GNAT FAMILY, PUTATIVE (AFU_ORTHOLOGUE AFUA_3G00765)-RELATED-RELATED"/>
    <property type="match status" value="1"/>
</dbReference>
<dbReference type="Gene3D" id="3.40.630.30">
    <property type="match status" value="1"/>
</dbReference>
<organism evidence="2 3">
    <name type="scientific">Penicillium ucsense</name>
    <dbReference type="NCBI Taxonomy" id="2839758"/>
    <lineage>
        <taxon>Eukaryota</taxon>
        <taxon>Fungi</taxon>
        <taxon>Dikarya</taxon>
        <taxon>Ascomycota</taxon>
        <taxon>Pezizomycotina</taxon>
        <taxon>Eurotiomycetes</taxon>
        <taxon>Eurotiomycetidae</taxon>
        <taxon>Eurotiales</taxon>
        <taxon>Aspergillaceae</taxon>
        <taxon>Penicillium</taxon>
    </lineage>
</organism>